<organism evidence="1 2">
    <name type="scientific">Rhabditophanes sp. KR3021</name>
    <dbReference type="NCBI Taxonomy" id="114890"/>
    <lineage>
        <taxon>Eukaryota</taxon>
        <taxon>Metazoa</taxon>
        <taxon>Ecdysozoa</taxon>
        <taxon>Nematoda</taxon>
        <taxon>Chromadorea</taxon>
        <taxon>Rhabditida</taxon>
        <taxon>Tylenchina</taxon>
        <taxon>Panagrolaimomorpha</taxon>
        <taxon>Strongyloidoidea</taxon>
        <taxon>Alloionematidae</taxon>
        <taxon>Rhabditophanes</taxon>
    </lineage>
</organism>
<reference evidence="2" key="1">
    <citation type="submission" date="2016-11" db="UniProtKB">
        <authorList>
            <consortium name="WormBaseParasite"/>
        </authorList>
    </citation>
    <scope>IDENTIFICATION</scope>
    <source>
        <strain evidence="2">KR3021</strain>
    </source>
</reference>
<evidence type="ECO:0000313" key="2">
    <source>
        <dbReference type="WBParaSite" id="RSKR_0000488900.1"/>
    </source>
</evidence>
<evidence type="ECO:0000313" key="1">
    <source>
        <dbReference type="Proteomes" id="UP000095286"/>
    </source>
</evidence>
<name>A0AC35TW12_9BILA</name>
<proteinExistence type="predicted"/>
<dbReference type="Proteomes" id="UP000095286">
    <property type="component" value="Unplaced"/>
</dbReference>
<protein>
    <submittedName>
        <fullName evidence="2">Rib_recp_KP_reg domain-containing protein</fullName>
    </submittedName>
</protein>
<dbReference type="WBParaSite" id="RSKR_0000488900.1">
    <property type="protein sequence ID" value="RSKR_0000488900.1"/>
    <property type="gene ID" value="RSKR_0000488900"/>
</dbReference>
<sequence length="889" mass="98674">MMIEIWIVCVITGAAWFAYMYICGKTAKPKRIAYDENAAKSLLAEEEAKAGKSKVKKNLGKKSETIKKSKSAKKTKSKGDVSEDSGANGHVKSKSAESDIEAPVVAKRSVGAERAPAKVDTQTPFEIVKQVEVLQSKENVKELGVKVTKKAEEQPKKVREPKKAEEQLKKVGEPKKTEEQPKKVGESKKTEEQPKKIGESKKTDSELKSVKAELVKAKQDLAKMIRDDKTEKLKAELESLRIELFDAQTAADEVKRHDKTQKLESELLAIKEDLANSRKTVDGLRKLEKSEGDRVKAEKAREAKAAEEAKSTLQSLVESLKSMLLQAEQEISSLKANDTTRHLEVELQAAKDELIVAKQALVEARNPSETEALQNEVVALKSNLENVQRFQNEQTQALQVELESLNVELTVSLKAVEDMKRADRSKELEQQLIEVNKACESKVADAEARINSVAGQYKAALVGTQDELEAFKKSADGEKRKLEVELEAVKVDLQNSKKAHEELVMGDQTKALQSEVQIMKEQLVMATEGNCGESDALKAELESLRVKVAAGERVVQELEEAKKVKDLELEKTKEALEAKEAEVSGTISNQESAIELLKSELTVTLGIVNQLRANEKSFDDANQKLKAMEIMLEERKEESAKVQDITEKVRGIKEKHSSELSIKDKECSKLRDVSKELITKNIAYAKQIQVLKTELAAASQAPLVDKEELHKINQTIAEAVQLSEKNCTNVVIKIQKETDEAIKNMLLETSNALTQAIPDAPEPPKKYESGEYVKWIQQAVAKVNVAKPTQTGESDALKAELESLRVKVAAGEQVVQELEEAKKVKDLELEKTKEVLEAKEAEVSGTISNQESAIELLKSELTVTLGIVKQLRANEKSFDDANQKLKPWK</sequence>
<accession>A0AC35TW12</accession>